<feature type="transmembrane region" description="Helical" evidence="5">
    <location>
        <begin position="334"/>
        <end position="352"/>
    </location>
</feature>
<dbReference type="InterPro" id="IPR016032">
    <property type="entry name" value="Sig_transdc_resp-reg_C-effctor"/>
</dbReference>
<evidence type="ECO:0000256" key="3">
    <source>
        <dbReference type="ARBA" id="ARBA00023163"/>
    </source>
</evidence>
<feature type="transmembrane region" description="Helical" evidence="5">
    <location>
        <begin position="395"/>
        <end position="415"/>
    </location>
</feature>
<keyword evidence="5" id="KW-0472">Membrane</keyword>
<keyword evidence="3" id="KW-0804">Transcription</keyword>
<dbReference type="RefSeq" id="WP_160943448.1">
    <property type="nucleotide sequence ID" value="NZ_CP063310.1"/>
</dbReference>
<dbReference type="Pfam" id="PF00196">
    <property type="entry name" value="GerE"/>
    <property type="match status" value="1"/>
</dbReference>
<feature type="transmembrane region" description="Helical" evidence="5">
    <location>
        <begin position="121"/>
        <end position="140"/>
    </location>
</feature>
<feature type="transmembrane region" description="Helical" evidence="5">
    <location>
        <begin position="308"/>
        <end position="328"/>
    </location>
</feature>
<dbReference type="KEGG" id="egd:GS424_003690"/>
<dbReference type="GO" id="GO:0006355">
    <property type="term" value="P:regulation of DNA-templated transcription"/>
    <property type="evidence" value="ECO:0007669"/>
    <property type="project" value="InterPro"/>
</dbReference>
<keyword evidence="2" id="KW-0238">DNA-binding</keyword>
<dbReference type="SUPFAM" id="SSF46894">
    <property type="entry name" value="C-terminal effector domain of the bipartite response regulators"/>
    <property type="match status" value="1"/>
</dbReference>
<keyword evidence="5" id="KW-0812">Transmembrane</keyword>
<organism evidence="6 7">
    <name type="scientific">Eggerthella guodeyinii</name>
    <dbReference type="NCBI Taxonomy" id="2690837"/>
    <lineage>
        <taxon>Bacteria</taxon>
        <taxon>Bacillati</taxon>
        <taxon>Actinomycetota</taxon>
        <taxon>Coriobacteriia</taxon>
        <taxon>Eggerthellales</taxon>
        <taxon>Eggerthellaceae</taxon>
        <taxon>Eggerthella</taxon>
    </lineage>
</organism>
<dbReference type="GO" id="GO:0003677">
    <property type="term" value="F:DNA binding"/>
    <property type="evidence" value="ECO:0007669"/>
    <property type="project" value="UniProtKB-KW"/>
</dbReference>
<dbReference type="PRINTS" id="PR00038">
    <property type="entry name" value="HTHLUXR"/>
</dbReference>
<dbReference type="SMART" id="SM00421">
    <property type="entry name" value="HTH_LUXR"/>
    <property type="match status" value="1"/>
</dbReference>
<feature type="transmembrane region" description="Helical" evidence="5">
    <location>
        <begin position="274"/>
        <end position="296"/>
    </location>
</feature>
<accession>A0A6L7IWE3</accession>
<dbReference type="Gene3D" id="1.10.10.10">
    <property type="entry name" value="Winged helix-like DNA-binding domain superfamily/Winged helix DNA-binding domain"/>
    <property type="match status" value="1"/>
</dbReference>
<sequence>MSMMTNDQDEYLKPSAKDDDQGRREDAPPESEPLGRADLRMGSGRFGMLASAPLMSALALGLLLAWIYLAWFSPKLFPAGGVTEGMAAAGEISSFAGYLAWVLLCVVRYRRLVAQWNGRLLLCAGVSSAGTALVAAAAFAGDVGALPMLVCIASAAAGLGSGCILVSWALQFARGDEHASLQVGGGLLVSFAVTCAALLLPFEAAAPLIALLPFASGVAIVCATRARGTAAQAAPRTPVDPAATRLPWRLALGLTAMGLVYGLAYGFAFDYAEMGIEMSVGCLLVNGLVGAVVLAYAVKTGKNFGYSAANLAILPLAGFAQCMIAALQTELLPVSFFIVRLAYVLFDVMLWLQLPKVYARIGTVRTFLVSRLLLEGSAAVGIAMRQLLVSTGFEVFEAVSLSVLAYVLVALTLAFRGESVGNVWDLMPEPVVRTGRFRRACRQISTGHGLTQREAEIMRLVMRGRSGSFVQEKLFISKSTFQTHMRNLYHKLDVHSNQELLDLLECTMGNDEPDDRP</sequence>
<feature type="transmembrane region" description="Helical" evidence="5">
    <location>
        <begin position="372"/>
        <end position="389"/>
    </location>
</feature>
<evidence type="ECO:0000256" key="2">
    <source>
        <dbReference type="ARBA" id="ARBA00023125"/>
    </source>
</evidence>
<evidence type="ECO:0000256" key="4">
    <source>
        <dbReference type="SAM" id="MobiDB-lite"/>
    </source>
</evidence>
<feature type="transmembrane region" description="Helical" evidence="5">
    <location>
        <begin position="146"/>
        <end position="169"/>
    </location>
</feature>
<dbReference type="PANTHER" id="PTHR44688">
    <property type="entry name" value="DNA-BINDING TRANSCRIPTIONAL ACTIVATOR DEVR_DOSR"/>
    <property type="match status" value="1"/>
</dbReference>
<proteinExistence type="predicted"/>
<dbReference type="EMBL" id="CP063310">
    <property type="protein sequence ID" value="QOS68965.1"/>
    <property type="molecule type" value="Genomic_DNA"/>
</dbReference>
<feature type="transmembrane region" description="Helical" evidence="5">
    <location>
        <begin position="46"/>
        <end position="72"/>
    </location>
</feature>
<feature type="transmembrane region" description="Helical" evidence="5">
    <location>
        <begin position="246"/>
        <end position="268"/>
    </location>
</feature>
<feature type="transmembrane region" description="Helical" evidence="5">
    <location>
        <begin position="92"/>
        <end position="109"/>
    </location>
</feature>
<keyword evidence="5" id="KW-1133">Transmembrane helix</keyword>
<keyword evidence="1" id="KW-0805">Transcription regulation</keyword>
<evidence type="ECO:0000256" key="5">
    <source>
        <dbReference type="SAM" id="Phobius"/>
    </source>
</evidence>
<dbReference type="Proteomes" id="UP000478463">
    <property type="component" value="Chromosome"/>
</dbReference>
<feature type="transmembrane region" description="Helical" evidence="5">
    <location>
        <begin position="208"/>
        <end position="226"/>
    </location>
</feature>
<dbReference type="AlphaFoldDB" id="A0A6L7IWE3"/>
<gene>
    <name evidence="6" type="ORF">GS424_003690</name>
</gene>
<reference evidence="6 7" key="1">
    <citation type="submission" date="2020-10" db="EMBL/GenBank/DDBJ databases">
        <title>Eggerthella sp. nov., isolated from human feces.</title>
        <authorList>
            <person name="Yajun G."/>
        </authorList>
    </citation>
    <scope>NUCLEOTIDE SEQUENCE [LARGE SCALE GENOMIC DNA]</scope>
    <source>
        <strain evidence="6 7">HF-1101</strain>
    </source>
</reference>
<dbReference type="InterPro" id="IPR000792">
    <property type="entry name" value="Tscrpt_reg_LuxR_C"/>
</dbReference>
<evidence type="ECO:0000313" key="7">
    <source>
        <dbReference type="Proteomes" id="UP000478463"/>
    </source>
</evidence>
<evidence type="ECO:0000313" key="6">
    <source>
        <dbReference type="EMBL" id="QOS68965.1"/>
    </source>
</evidence>
<evidence type="ECO:0000256" key="1">
    <source>
        <dbReference type="ARBA" id="ARBA00023015"/>
    </source>
</evidence>
<protein>
    <submittedName>
        <fullName evidence="6">Helix-turn-helix transcriptional regulator</fullName>
    </submittedName>
</protein>
<dbReference type="InterPro" id="IPR036388">
    <property type="entry name" value="WH-like_DNA-bd_sf"/>
</dbReference>
<feature type="compositionally biased region" description="Basic and acidic residues" evidence="4">
    <location>
        <begin position="10"/>
        <end position="38"/>
    </location>
</feature>
<dbReference type="PROSITE" id="PS50043">
    <property type="entry name" value="HTH_LUXR_2"/>
    <property type="match status" value="1"/>
</dbReference>
<feature type="transmembrane region" description="Helical" evidence="5">
    <location>
        <begin position="181"/>
        <end position="202"/>
    </location>
</feature>
<dbReference type="PANTHER" id="PTHR44688:SF16">
    <property type="entry name" value="DNA-BINDING TRANSCRIPTIONAL ACTIVATOR DEVR_DOSR"/>
    <property type="match status" value="1"/>
</dbReference>
<feature type="region of interest" description="Disordered" evidence="4">
    <location>
        <begin position="1"/>
        <end position="38"/>
    </location>
</feature>
<name>A0A6L7IWE3_9ACTN</name>
<dbReference type="CDD" id="cd06170">
    <property type="entry name" value="LuxR_C_like"/>
    <property type="match status" value="1"/>
</dbReference>